<keyword evidence="3" id="KW-0677">Repeat</keyword>
<evidence type="ECO:0000256" key="2">
    <source>
        <dbReference type="ARBA" id="ARBA00022729"/>
    </source>
</evidence>
<evidence type="ECO:0000256" key="1">
    <source>
        <dbReference type="ARBA" id="ARBA00022614"/>
    </source>
</evidence>
<evidence type="ECO:0000256" key="5">
    <source>
        <dbReference type="SAM" id="Phobius"/>
    </source>
</evidence>
<evidence type="ECO:0000256" key="4">
    <source>
        <dbReference type="SAM" id="MobiDB-lite"/>
    </source>
</evidence>
<accession>A0A183SKM4</accession>
<dbReference type="SUPFAM" id="SSF52058">
    <property type="entry name" value="L domain-like"/>
    <property type="match status" value="1"/>
</dbReference>
<evidence type="ECO:0000313" key="8">
    <source>
        <dbReference type="WBParaSite" id="SSLN_0000492701-mRNA-1"/>
    </source>
</evidence>
<proteinExistence type="predicted"/>
<dbReference type="InterPro" id="IPR003591">
    <property type="entry name" value="Leu-rich_rpt_typical-subtyp"/>
</dbReference>
<name>A0A183SKM4_SCHSO</name>
<dbReference type="InterPro" id="IPR032675">
    <property type="entry name" value="LRR_dom_sf"/>
</dbReference>
<feature type="transmembrane region" description="Helical" evidence="5">
    <location>
        <begin position="872"/>
        <end position="898"/>
    </location>
</feature>
<dbReference type="SMART" id="SM00369">
    <property type="entry name" value="LRR_TYP"/>
    <property type="match status" value="5"/>
</dbReference>
<dbReference type="Proteomes" id="UP000275846">
    <property type="component" value="Unassembled WGS sequence"/>
</dbReference>
<dbReference type="STRING" id="70667.A0A183SKM4"/>
<feature type="region of interest" description="Disordered" evidence="4">
    <location>
        <begin position="978"/>
        <end position="999"/>
    </location>
</feature>
<dbReference type="WBParaSite" id="SSLN_0000492701-mRNA-1">
    <property type="protein sequence ID" value="SSLN_0000492701-mRNA-1"/>
    <property type="gene ID" value="SSLN_0000492701"/>
</dbReference>
<feature type="compositionally biased region" description="Polar residues" evidence="4">
    <location>
        <begin position="1091"/>
        <end position="1104"/>
    </location>
</feature>
<keyword evidence="5" id="KW-1133">Transmembrane helix</keyword>
<keyword evidence="2" id="KW-0732">Signal</keyword>
<evidence type="ECO:0000256" key="3">
    <source>
        <dbReference type="ARBA" id="ARBA00022737"/>
    </source>
</evidence>
<reference evidence="6 7" key="2">
    <citation type="submission" date="2018-11" db="EMBL/GenBank/DDBJ databases">
        <authorList>
            <consortium name="Pathogen Informatics"/>
        </authorList>
    </citation>
    <scope>NUCLEOTIDE SEQUENCE [LARGE SCALE GENOMIC DNA]</scope>
    <source>
        <strain evidence="6 7">NST_G2</strain>
    </source>
</reference>
<protein>
    <submittedName>
        <fullName evidence="8">TIR domain-containing protein</fullName>
    </submittedName>
</protein>
<feature type="region of interest" description="Disordered" evidence="4">
    <location>
        <begin position="1061"/>
        <end position="1207"/>
    </location>
</feature>
<organism evidence="8">
    <name type="scientific">Schistocephalus solidus</name>
    <name type="common">Tapeworm</name>
    <dbReference type="NCBI Taxonomy" id="70667"/>
    <lineage>
        <taxon>Eukaryota</taxon>
        <taxon>Metazoa</taxon>
        <taxon>Spiralia</taxon>
        <taxon>Lophotrochozoa</taxon>
        <taxon>Platyhelminthes</taxon>
        <taxon>Cestoda</taxon>
        <taxon>Eucestoda</taxon>
        <taxon>Diphyllobothriidea</taxon>
        <taxon>Diphyllobothriidae</taxon>
        <taxon>Schistocephalus</taxon>
    </lineage>
</organism>
<gene>
    <name evidence="6" type="ORF">SSLN_LOCUS4772</name>
</gene>
<reference evidence="8" key="1">
    <citation type="submission" date="2016-06" db="UniProtKB">
        <authorList>
            <consortium name="WormBaseParasite"/>
        </authorList>
    </citation>
    <scope>IDENTIFICATION</scope>
</reference>
<keyword evidence="1" id="KW-0433">Leucine-rich repeat</keyword>
<dbReference type="OrthoDB" id="6266570at2759"/>
<feature type="transmembrane region" description="Helical" evidence="5">
    <location>
        <begin position="7"/>
        <end position="29"/>
    </location>
</feature>
<dbReference type="Gene3D" id="3.80.10.10">
    <property type="entry name" value="Ribonuclease Inhibitor"/>
    <property type="match status" value="2"/>
</dbReference>
<keyword evidence="5" id="KW-0812">Transmembrane</keyword>
<keyword evidence="5" id="KW-0472">Membrane</keyword>
<feature type="compositionally biased region" description="Polar residues" evidence="4">
    <location>
        <begin position="1174"/>
        <end position="1184"/>
    </location>
</feature>
<evidence type="ECO:0000313" key="6">
    <source>
        <dbReference type="EMBL" id="VDL91157.1"/>
    </source>
</evidence>
<dbReference type="PANTHER" id="PTHR24366:SF161">
    <property type="entry name" value="TIR DOMAIN-CONTAINING PROTEIN"/>
    <property type="match status" value="1"/>
</dbReference>
<dbReference type="EMBL" id="UYSU01032996">
    <property type="protein sequence ID" value="VDL91157.1"/>
    <property type="molecule type" value="Genomic_DNA"/>
</dbReference>
<dbReference type="PANTHER" id="PTHR24366">
    <property type="entry name" value="IG(IMMUNOGLOBULIN) AND LRR(LEUCINE RICH REPEAT) DOMAINS"/>
    <property type="match status" value="1"/>
</dbReference>
<evidence type="ECO:0000313" key="7">
    <source>
        <dbReference type="Proteomes" id="UP000275846"/>
    </source>
</evidence>
<keyword evidence="7" id="KW-1185">Reference proteome</keyword>
<sequence>MWWATKVSWVNLPICIKVIWIYFLSVAYANSTRKPLNISAFNDFRARLWNLHGAQDFYPCAFKRSAPDADDLDMIECDQKASQMMENIIPTIYPDNRVVREVRINLQDELTFIPAKAFEYVGPSLYTLTISGGRLRRIRKGAFFGLTQLRKLNITDVLVGERSSKGTAHRLFSREGELATLTNLRELILQNVDLSDGLGPRAFIGISIHLEAVRLVNNRLRSINETAFEGCPCAKSIKRLAIEQQPPKSDWIKSLRTWAKDLKALEEISLNGNDLSTTKELDFGETVNKGLRVLRIENCSLTSVGSWHSLSLERLGEQLRELYVGGNLFDVTDQNSKEALIGLARFDQLDLISFAGNRGKMNRLPNWLGNATIKTLDLSRSYLQQIGPGDLPRGLKTLRLQASPLQELKPMWSQNTVGLSELFLDETVLRNITVGNISGDWTTALKPLASTLQTLSLKHCELISEGFASNAADFEVARTRIDLLGFSDLRKVVLSRNCLTYIPSGTFQSVRRLRELHVRDNLLQSIEDPNWSGEYYPSNRDDRRMHIIDLTNNAITTLSRCAPALGMNRPLEELLPLTWEDPVGGRATGLKLTGNPLICDCRLGWLSSYVRHVMSDSAYEASQAVANSLNFTCIGRGRWAGKRFLQLTPKMLQQEMHPDCYRHSELYGEISKPICRTLPPPTQTESPVDAEETEDTAAESLYIFRPVRIFGYDAEDHKLWLAVRPDKLKRAWKSIARQRSQIDSFDAVYMEQILPIARISHLPPQTIIHIKENYAIFQLLFWPVERQDEAVRGPITWYVTAKGADKREYIFSAQPVFSTSAYTVCLRDALAIKTSVQSTICQIFQPSEILGKIKLPTEPGSNAYESGKISMVWLWVAAITVSILLLLIVLLLLILCLYRRKRKRREKKKRLSASSAVLRESKHRLSSSSATWVTDSIYAKIHGSPAGVSLLRDSVKQPARNDENDGLYEMLEDFNAGDTHHTGTHRGIGSPSRSESSMPNLSYVDGYHAKEAAILVNQLDIKTRRRASSNLPELPRRTPKPDGHIRFRVFGGKAPLAPAATTSASTGDLYHSGCGTPRPTSTSRRFIPNTPKATTSGWRTSLTQKIRRSAAESGPGARKGAGTGRKSKSPSPPDPIVSGTINNEWFERSPKCTISSPKLPPPFPILTSEKDKQGSSTEDINTPASRKDSENGYLPMQLSDVPSAPSLAQTQQQLDAYQMGAGEAQLTDSYILGASGISDFMQSCATGKSSGQVEAGIDKRPDTQQRQLPPTVVTTSKLYSQPPSTGGLIVLKATEKTAPLCLPEVDSPIENCDSSP</sequence>